<feature type="domain" description="Penicillin-binding protein dimerisation" evidence="17">
    <location>
        <begin position="67"/>
        <end position="249"/>
    </location>
</feature>
<accession>F8B2Z8</accession>
<dbReference type="EMBL" id="CP002801">
    <property type="protein sequence ID" value="AEH08987.1"/>
    <property type="molecule type" value="Genomic_DNA"/>
</dbReference>
<feature type="transmembrane region" description="Helical" evidence="15">
    <location>
        <begin position="25"/>
        <end position="44"/>
    </location>
</feature>
<dbReference type="InterPro" id="IPR036138">
    <property type="entry name" value="PBP_dimer_sf"/>
</dbReference>
<dbReference type="HOGENOM" id="CLU_009289_1_2_11"/>
<dbReference type="InterPro" id="IPR012338">
    <property type="entry name" value="Beta-lactam/transpept-like"/>
</dbReference>
<dbReference type="InterPro" id="IPR050515">
    <property type="entry name" value="Beta-lactam/transpept"/>
</dbReference>
<keyword evidence="5" id="KW-0997">Cell inner membrane</keyword>
<evidence type="ECO:0000256" key="9">
    <source>
        <dbReference type="ARBA" id="ARBA00022960"/>
    </source>
</evidence>
<keyword evidence="12 15" id="KW-0472">Membrane</keyword>
<reference evidence="18 19" key="1">
    <citation type="submission" date="2011-05" db="EMBL/GenBank/DDBJ databases">
        <title>Complete sequence of chromosome of Frankia symbiont of Datisca glomerata.</title>
        <authorList>
            <consortium name="US DOE Joint Genome Institute"/>
            <person name="Lucas S."/>
            <person name="Han J."/>
            <person name="Lapidus A."/>
            <person name="Cheng J.-F."/>
            <person name="Goodwin L."/>
            <person name="Pitluck S."/>
            <person name="Peters L."/>
            <person name="Mikhailova N."/>
            <person name="Chertkov O."/>
            <person name="Teshima H."/>
            <person name="Han C."/>
            <person name="Tapia R."/>
            <person name="Land M."/>
            <person name="Hauser L."/>
            <person name="Kyrpides N."/>
            <person name="Ivanova N."/>
            <person name="Pagani I."/>
            <person name="Berry A."/>
            <person name="Pawlowski K."/>
            <person name="Persson T."/>
            <person name="Vanden Heuvel B."/>
            <person name="Benson D."/>
            <person name="Woyke T."/>
        </authorList>
    </citation>
    <scope>NUCLEOTIDE SEQUENCE [LARGE SCALE GENOMIC DNA]</scope>
    <source>
        <strain evidence="19">4085684</strain>
    </source>
</reference>
<dbReference type="Gene3D" id="3.40.710.10">
    <property type="entry name" value="DD-peptidase/beta-lactamase superfamily"/>
    <property type="match status" value="1"/>
</dbReference>
<proteinExistence type="inferred from homology"/>
<dbReference type="PANTHER" id="PTHR30627:SF2">
    <property type="entry name" value="PEPTIDOGLYCAN D,D-TRANSPEPTIDASE MRDA"/>
    <property type="match status" value="1"/>
</dbReference>
<dbReference type="GO" id="GO:0016757">
    <property type="term" value="F:glycosyltransferase activity"/>
    <property type="evidence" value="ECO:0007669"/>
    <property type="project" value="UniProtKB-KW"/>
</dbReference>
<dbReference type="STRING" id="656024.FsymDg_1527"/>
<keyword evidence="4" id="KW-1003">Cell membrane</keyword>
<comment type="subcellular location">
    <subcellularLocation>
        <location evidence="2">Cell membrane</location>
    </subcellularLocation>
    <subcellularLocation>
        <location evidence="1">Membrane</location>
        <topology evidence="1">Single-pass membrane protein</topology>
    </subcellularLocation>
</comment>
<evidence type="ECO:0000259" key="17">
    <source>
        <dbReference type="Pfam" id="PF03717"/>
    </source>
</evidence>
<keyword evidence="10" id="KW-0573">Peptidoglycan synthesis</keyword>
<evidence type="ECO:0000259" key="16">
    <source>
        <dbReference type="Pfam" id="PF00905"/>
    </source>
</evidence>
<evidence type="ECO:0000256" key="1">
    <source>
        <dbReference type="ARBA" id="ARBA00004167"/>
    </source>
</evidence>
<evidence type="ECO:0000256" key="14">
    <source>
        <dbReference type="SAM" id="MobiDB-lite"/>
    </source>
</evidence>
<dbReference type="GO" id="GO:0008658">
    <property type="term" value="F:penicillin binding"/>
    <property type="evidence" value="ECO:0007669"/>
    <property type="project" value="InterPro"/>
</dbReference>
<dbReference type="InterPro" id="IPR005311">
    <property type="entry name" value="PBP_dimer"/>
</dbReference>
<evidence type="ECO:0000256" key="13">
    <source>
        <dbReference type="ARBA" id="ARBA00023316"/>
    </source>
</evidence>
<evidence type="ECO:0000256" key="2">
    <source>
        <dbReference type="ARBA" id="ARBA00004236"/>
    </source>
</evidence>
<dbReference type="NCBIfam" id="TIGR03423">
    <property type="entry name" value="pbp2_mrdA"/>
    <property type="match status" value="1"/>
</dbReference>
<organism evidence="18 19">
    <name type="scientific">Candidatus Protofrankia datiscae</name>
    <dbReference type="NCBI Taxonomy" id="2716812"/>
    <lineage>
        <taxon>Bacteria</taxon>
        <taxon>Bacillati</taxon>
        <taxon>Actinomycetota</taxon>
        <taxon>Actinomycetes</taxon>
        <taxon>Frankiales</taxon>
        <taxon>Frankiaceae</taxon>
        <taxon>Protofrankia</taxon>
    </lineage>
</organism>
<evidence type="ECO:0000313" key="19">
    <source>
        <dbReference type="Proteomes" id="UP000001549"/>
    </source>
</evidence>
<keyword evidence="7 15" id="KW-0812">Transmembrane</keyword>
<evidence type="ECO:0000256" key="15">
    <source>
        <dbReference type="SAM" id="Phobius"/>
    </source>
</evidence>
<dbReference type="PANTHER" id="PTHR30627">
    <property type="entry name" value="PEPTIDOGLYCAN D,D-TRANSPEPTIDASE"/>
    <property type="match status" value="1"/>
</dbReference>
<evidence type="ECO:0000256" key="8">
    <source>
        <dbReference type="ARBA" id="ARBA00022801"/>
    </source>
</evidence>
<comment type="similarity">
    <text evidence="3">Belongs to the transpeptidase family.</text>
</comment>
<keyword evidence="8" id="KW-0378">Hydrolase</keyword>
<dbReference type="AlphaFoldDB" id="F8B2Z8"/>
<keyword evidence="13" id="KW-0961">Cell wall biogenesis/degradation</keyword>
<dbReference type="SUPFAM" id="SSF56601">
    <property type="entry name" value="beta-lactamase/transpeptidase-like"/>
    <property type="match status" value="1"/>
</dbReference>
<gene>
    <name evidence="18" type="ordered locus">FsymDg_1527</name>
</gene>
<dbReference type="GO" id="GO:0008360">
    <property type="term" value="P:regulation of cell shape"/>
    <property type="evidence" value="ECO:0007669"/>
    <property type="project" value="UniProtKB-KW"/>
</dbReference>
<keyword evidence="9" id="KW-0133">Cell shape</keyword>
<name>F8B2Z8_9ACTN</name>
<dbReference type="EC" id="2.4.1.129" evidence="18"/>
<dbReference type="GO" id="GO:0071555">
    <property type="term" value="P:cell wall organization"/>
    <property type="evidence" value="ECO:0007669"/>
    <property type="project" value="UniProtKB-KW"/>
</dbReference>
<evidence type="ECO:0000256" key="7">
    <source>
        <dbReference type="ARBA" id="ARBA00022692"/>
    </source>
</evidence>
<keyword evidence="18" id="KW-0328">Glycosyltransferase</keyword>
<keyword evidence="19" id="KW-1185">Reference proteome</keyword>
<dbReference type="GO" id="GO:0009252">
    <property type="term" value="P:peptidoglycan biosynthetic process"/>
    <property type="evidence" value="ECO:0007669"/>
    <property type="project" value="UniProtKB-KW"/>
</dbReference>
<evidence type="ECO:0000256" key="4">
    <source>
        <dbReference type="ARBA" id="ARBA00022475"/>
    </source>
</evidence>
<dbReference type="eggNOG" id="COG0768">
    <property type="taxonomic scope" value="Bacteria"/>
</dbReference>
<evidence type="ECO:0000313" key="18">
    <source>
        <dbReference type="EMBL" id="AEH08987.1"/>
    </source>
</evidence>
<dbReference type="KEGG" id="fsy:FsymDg_1527"/>
<dbReference type="GO" id="GO:0005886">
    <property type="term" value="C:plasma membrane"/>
    <property type="evidence" value="ECO:0007669"/>
    <property type="project" value="UniProtKB-SubCell"/>
</dbReference>
<keyword evidence="11 15" id="KW-1133">Transmembrane helix</keyword>
<dbReference type="SUPFAM" id="SSF56519">
    <property type="entry name" value="Penicillin binding protein dimerisation domain"/>
    <property type="match status" value="1"/>
</dbReference>
<keyword evidence="6" id="KW-0645">Protease</keyword>
<dbReference type="GO" id="GO:0071972">
    <property type="term" value="F:peptidoglycan L,D-transpeptidase activity"/>
    <property type="evidence" value="ECO:0007669"/>
    <property type="project" value="TreeGrafter"/>
</dbReference>
<dbReference type="InterPro" id="IPR017790">
    <property type="entry name" value="Penicillin-binding_protein_2"/>
</dbReference>
<sequence>MIGGRARRPGPLEASLDDRIRVRLVVLRVLAVSLLITLGARLWTLQILDGDHYRHLAETNRVREVVTPAIRGQIVDDQGRPLVRNRTSLVISVNRSVTDRQKDSGQAVLERLSGVIGMPVADVRARIQFCSATVKPPCWNGSPYQPVPVAKDVSAQQALAIIEHPDRFPGVSADLQAVREYPQSSLAAHELGYLSPVTQKQLDADGASKGYHQNSLVGVAGLENTYDTDLRGADGVQRLEVDRFGRVAGTASATAPRSGGNLVLSLDIGVQQAVEQTLQKTLDSLGGERARTASGVVLDAKTGRVIAMASLPSYDPSVFVGGVSEADYKALSDQANGIPLLSRAYQGSSAPGSTFKPVSTLTALTNLSASTTKKYDCAPSLQIGTQTFHNFEGSSAGPIALHQALVISCDVIFDQFAYEAWLADGGLRNGRGPYRDPNEYFVRMARALGFGSRTGIDLPGETAGSVVDRAGAKEIWEELKDSYCRRARNGYPEVTDPAKAERFRRYAAEACVDGYLYNGGAAVQFAIGQGQYLSVSPLQLAAAYAAIANGGTLYQPTLAKAVMAPDGRVVRAIEPRVAGRLPVAPDSLAYIRNALHGVTSEGGGTATGVFADWPNDTIPIAGKTGTAEVEGTGDTSWFASFAPANDPQFVVVVTVPDSGTGAEYAAPAVKAIYQSIYGIGRPAALADGRPPSQLPRLERDGTFAADTAAPGAAAAGATASGTAGGAAAGTASAPAAIPGASIPDTTVQDVSVQRIAAVAAGPTPVSGAAVRTAVAPAPAAVTGAVTASVRGPPDVPPSPGAPASAGSG</sequence>
<dbReference type="Proteomes" id="UP000001549">
    <property type="component" value="Chromosome"/>
</dbReference>
<evidence type="ECO:0000256" key="3">
    <source>
        <dbReference type="ARBA" id="ARBA00007171"/>
    </source>
</evidence>
<dbReference type="InterPro" id="IPR001460">
    <property type="entry name" value="PCN-bd_Tpept"/>
</dbReference>
<evidence type="ECO:0000256" key="11">
    <source>
        <dbReference type="ARBA" id="ARBA00022989"/>
    </source>
</evidence>
<feature type="domain" description="Penicillin-binding protein transpeptidase" evidence="16">
    <location>
        <begin position="294"/>
        <end position="674"/>
    </location>
</feature>
<feature type="region of interest" description="Disordered" evidence="14">
    <location>
        <begin position="787"/>
        <end position="808"/>
    </location>
</feature>
<dbReference type="Gene3D" id="3.90.1310.10">
    <property type="entry name" value="Penicillin-binding protein 2a (Domain 2)"/>
    <property type="match status" value="1"/>
</dbReference>
<dbReference type="Pfam" id="PF00905">
    <property type="entry name" value="Transpeptidase"/>
    <property type="match status" value="1"/>
</dbReference>
<evidence type="ECO:0000256" key="10">
    <source>
        <dbReference type="ARBA" id="ARBA00022984"/>
    </source>
</evidence>
<keyword evidence="18" id="KW-0808">Transferase</keyword>
<dbReference type="GO" id="GO:0006508">
    <property type="term" value="P:proteolysis"/>
    <property type="evidence" value="ECO:0007669"/>
    <property type="project" value="UniProtKB-KW"/>
</dbReference>
<evidence type="ECO:0000256" key="12">
    <source>
        <dbReference type="ARBA" id="ARBA00023136"/>
    </source>
</evidence>
<dbReference type="Pfam" id="PF03717">
    <property type="entry name" value="PBP_dimer"/>
    <property type="match status" value="1"/>
</dbReference>
<protein>
    <submittedName>
        <fullName evidence="18">Penicillin-binding protein 2</fullName>
        <ecNumber evidence="18">2.4.1.129</ecNumber>
    </submittedName>
</protein>
<evidence type="ECO:0000256" key="6">
    <source>
        <dbReference type="ARBA" id="ARBA00022670"/>
    </source>
</evidence>
<evidence type="ECO:0000256" key="5">
    <source>
        <dbReference type="ARBA" id="ARBA00022519"/>
    </source>
</evidence>
<dbReference type="GO" id="GO:0009002">
    <property type="term" value="F:serine-type D-Ala-D-Ala carboxypeptidase activity"/>
    <property type="evidence" value="ECO:0007669"/>
    <property type="project" value="InterPro"/>
</dbReference>